<gene>
    <name evidence="1" type="ORF">KIN20_013087</name>
</gene>
<dbReference type="AlphaFoldDB" id="A0AAD5MX08"/>
<sequence>MRNVIVAGRQIGYIWWMFHSLPTELLPGDFFVSLAMCQQCIIVGKDDSFAVAQTEVNVVENGPVAHVIHDVMMWSFEQAS</sequence>
<evidence type="ECO:0000313" key="2">
    <source>
        <dbReference type="Proteomes" id="UP001196413"/>
    </source>
</evidence>
<protein>
    <submittedName>
        <fullName evidence="1">Uncharacterized protein</fullName>
    </submittedName>
</protein>
<dbReference type="Proteomes" id="UP001196413">
    <property type="component" value="Unassembled WGS sequence"/>
</dbReference>
<comment type="caution">
    <text evidence="1">The sequence shown here is derived from an EMBL/GenBank/DDBJ whole genome shotgun (WGS) entry which is preliminary data.</text>
</comment>
<organism evidence="1 2">
    <name type="scientific">Parelaphostrongylus tenuis</name>
    <name type="common">Meningeal worm</name>
    <dbReference type="NCBI Taxonomy" id="148309"/>
    <lineage>
        <taxon>Eukaryota</taxon>
        <taxon>Metazoa</taxon>
        <taxon>Ecdysozoa</taxon>
        <taxon>Nematoda</taxon>
        <taxon>Chromadorea</taxon>
        <taxon>Rhabditida</taxon>
        <taxon>Rhabditina</taxon>
        <taxon>Rhabditomorpha</taxon>
        <taxon>Strongyloidea</taxon>
        <taxon>Metastrongylidae</taxon>
        <taxon>Parelaphostrongylus</taxon>
    </lineage>
</organism>
<evidence type="ECO:0000313" key="1">
    <source>
        <dbReference type="EMBL" id="KAJ1355621.1"/>
    </source>
</evidence>
<keyword evidence="2" id="KW-1185">Reference proteome</keyword>
<accession>A0AAD5MX08</accession>
<name>A0AAD5MX08_PARTN</name>
<reference evidence="1" key="1">
    <citation type="submission" date="2021-06" db="EMBL/GenBank/DDBJ databases">
        <title>Parelaphostrongylus tenuis whole genome reference sequence.</title>
        <authorList>
            <person name="Garwood T.J."/>
            <person name="Larsen P.A."/>
            <person name="Fountain-Jones N.M."/>
            <person name="Garbe J.R."/>
            <person name="Macchietto M.G."/>
            <person name="Kania S.A."/>
            <person name="Gerhold R.W."/>
            <person name="Richards J.E."/>
            <person name="Wolf T.M."/>
        </authorList>
    </citation>
    <scope>NUCLEOTIDE SEQUENCE</scope>
    <source>
        <strain evidence="1">MNPRO001-30</strain>
        <tissue evidence="1">Meninges</tissue>
    </source>
</reference>
<proteinExistence type="predicted"/>
<dbReference type="EMBL" id="JAHQIW010002521">
    <property type="protein sequence ID" value="KAJ1355621.1"/>
    <property type="molecule type" value="Genomic_DNA"/>
</dbReference>